<evidence type="ECO:0000259" key="13">
    <source>
        <dbReference type="Pfam" id="PF02434"/>
    </source>
</evidence>
<accession>A0AA36D860</accession>
<dbReference type="GO" id="GO:0016263">
    <property type="term" value="F:glycoprotein-N-acetylgalactosamine 3-beta-galactosyltransferase activity"/>
    <property type="evidence" value="ECO:0007669"/>
    <property type="project" value="UniProtKB-EC"/>
</dbReference>
<protein>
    <recommendedName>
        <fullName evidence="4">N-acetylgalactosaminide beta-1,3-galactosyltransferase</fullName>
        <ecNumber evidence="4">2.4.1.122</ecNumber>
    </recommendedName>
</protein>
<dbReference type="EMBL" id="CATQJA010002664">
    <property type="protein sequence ID" value="CAJ0582562.1"/>
    <property type="molecule type" value="Genomic_DNA"/>
</dbReference>
<dbReference type="GO" id="GO:0016020">
    <property type="term" value="C:membrane"/>
    <property type="evidence" value="ECO:0007669"/>
    <property type="project" value="UniProtKB-SubCell"/>
</dbReference>
<evidence type="ECO:0000256" key="7">
    <source>
        <dbReference type="ARBA" id="ARBA00022692"/>
    </source>
</evidence>
<keyword evidence="6" id="KW-0808">Transferase</keyword>
<gene>
    <name evidence="14" type="ORF">MSPICULIGERA_LOCUS20692</name>
</gene>
<evidence type="ECO:0000313" key="15">
    <source>
        <dbReference type="Proteomes" id="UP001177023"/>
    </source>
</evidence>
<dbReference type="GO" id="GO:0000166">
    <property type="term" value="F:nucleotide binding"/>
    <property type="evidence" value="ECO:0007669"/>
    <property type="project" value="UniProtKB-KW"/>
</dbReference>
<evidence type="ECO:0000256" key="4">
    <source>
        <dbReference type="ARBA" id="ARBA00012557"/>
    </source>
</evidence>
<evidence type="ECO:0000256" key="2">
    <source>
        <dbReference type="ARBA" id="ARBA00004922"/>
    </source>
</evidence>
<sequence length="361" mass="41958">MRRCDGRFVWGFALGIVITFLFIETRNHYSPRILETQISTDFAEEPNDDSESHLNDPQLVFDQPQKHAQHGQQHSHAKNAISDTLFNKVKILCWIMTHPTEKNIKKVTSVNETWAQRCNKVVYFSTYKNLGLETEDLEFQEGRNFLWDKTKRVLLHLHKKYGDQFDWYFKADDDTFAVMENMRFMLSAYDPAEPRYIGCNFKLNNIFYNSGGAGYVMSRAAMAKFADNYSKDRRCPPGTGGPEDYNLGRCMNAFGINATDSRDLQGRLRFLPLSAQSHFGDHLPSWLERYVVHEYHHKAACCSDLVITFHYITPDVMYLLEFFTYHLHVFGRENDYSIPSTVPKEGLYGEIQKISRSFGQT</sequence>
<feature type="domain" description="Fringe-like glycosyltransferase" evidence="13">
    <location>
        <begin position="105"/>
        <end position="266"/>
    </location>
</feature>
<evidence type="ECO:0000256" key="1">
    <source>
        <dbReference type="ARBA" id="ARBA00004606"/>
    </source>
</evidence>
<name>A0AA36D860_9BILA</name>
<reference evidence="14" key="1">
    <citation type="submission" date="2023-06" db="EMBL/GenBank/DDBJ databases">
        <authorList>
            <person name="Delattre M."/>
        </authorList>
    </citation>
    <scope>NUCLEOTIDE SEQUENCE</scope>
    <source>
        <strain evidence="14">AF72</strain>
    </source>
</reference>
<comment type="subcellular location">
    <subcellularLocation>
        <location evidence="1">Membrane</location>
        <topology evidence="1">Single-pass type II membrane protein</topology>
    </subcellularLocation>
</comment>
<dbReference type="InterPro" id="IPR026050">
    <property type="entry name" value="C1GALT1/C1GALT1_chp1"/>
</dbReference>
<evidence type="ECO:0000256" key="5">
    <source>
        <dbReference type="ARBA" id="ARBA00022676"/>
    </source>
</evidence>
<evidence type="ECO:0000313" key="14">
    <source>
        <dbReference type="EMBL" id="CAJ0582562.1"/>
    </source>
</evidence>
<dbReference type="PANTHER" id="PTHR23033:SF14">
    <property type="entry name" value="GLYCOPROTEIN-N-ACETYLGALACTOSAMINE 3-BETA-GALACTOSYLTRANSFERASE 1-RELATED"/>
    <property type="match status" value="1"/>
</dbReference>
<dbReference type="Proteomes" id="UP001177023">
    <property type="component" value="Unassembled WGS sequence"/>
</dbReference>
<dbReference type="Gene3D" id="3.90.550.50">
    <property type="match status" value="1"/>
</dbReference>
<proteinExistence type="inferred from homology"/>
<dbReference type="AlphaFoldDB" id="A0AA36D860"/>
<dbReference type="InterPro" id="IPR003378">
    <property type="entry name" value="Fringe-like_glycosylTrfase"/>
</dbReference>
<comment type="caution">
    <text evidence="14">The sequence shown here is derived from an EMBL/GenBank/DDBJ whole genome shotgun (WGS) entry which is preliminary data.</text>
</comment>
<feature type="transmembrane region" description="Helical" evidence="12">
    <location>
        <begin position="7"/>
        <end position="23"/>
    </location>
</feature>
<keyword evidence="9" id="KW-0735">Signal-anchor</keyword>
<organism evidence="14 15">
    <name type="scientific">Mesorhabditis spiculigera</name>
    <dbReference type="NCBI Taxonomy" id="96644"/>
    <lineage>
        <taxon>Eukaryota</taxon>
        <taxon>Metazoa</taxon>
        <taxon>Ecdysozoa</taxon>
        <taxon>Nematoda</taxon>
        <taxon>Chromadorea</taxon>
        <taxon>Rhabditida</taxon>
        <taxon>Rhabditina</taxon>
        <taxon>Rhabditomorpha</taxon>
        <taxon>Rhabditoidea</taxon>
        <taxon>Rhabditidae</taxon>
        <taxon>Mesorhabditinae</taxon>
        <taxon>Mesorhabditis</taxon>
    </lineage>
</organism>
<keyword evidence="15" id="KW-1185">Reference proteome</keyword>
<evidence type="ECO:0000256" key="10">
    <source>
        <dbReference type="ARBA" id="ARBA00022989"/>
    </source>
</evidence>
<keyword evidence="11 12" id="KW-0472">Membrane</keyword>
<evidence type="ECO:0000256" key="12">
    <source>
        <dbReference type="SAM" id="Phobius"/>
    </source>
</evidence>
<dbReference type="PANTHER" id="PTHR23033">
    <property type="entry name" value="BETA1,3-GALACTOSYLTRANSFERASE"/>
    <property type="match status" value="1"/>
</dbReference>
<evidence type="ECO:0000256" key="9">
    <source>
        <dbReference type="ARBA" id="ARBA00022968"/>
    </source>
</evidence>
<keyword evidence="7 12" id="KW-0812">Transmembrane</keyword>
<comment type="similarity">
    <text evidence="3">Belongs to the glycosyltransferase 31 family. Beta3-Gal-T subfamily.</text>
</comment>
<keyword evidence="8" id="KW-0547">Nucleotide-binding</keyword>
<keyword evidence="5" id="KW-0328">Glycosyltransferase</keyword>
<evidence type="ECO:0000256" key="11">
    <source>
        <dbReference type="ARBA" id="ARBA00023136"/>
    </source>
</evidence>
<evidence type="ECO:0000256" key="6">
    <source>
        <dbReference type="ARBA" id="ARBA00022679"/>
    </source>
</evidence>
<comment type="pathway">
    <text evidence="2">Protein modification; protein glycosylation.</text>
</comment>
<dbReference type="EC" id="2.4.1.122" evidence="4"/>
<feature type="non-terminal residue" evidence="14">
    <location>
        <position position="361"/>
    </location>
</feature>
<evidence type="ECO:0000256" key="8">
    <source>
        <dbReference type="ARBA" id="ARBA00022741"/>
    </source>
</evidence>
<dbReference type="Pfam" id="PF02434">
    <property type="entry name" value="Fringe"/>
    <property type="match status" value="1"/>
</dbReference>
<keyword evidence="10 12" id="KW-1133">Transmembrane helix</keyword>
<evidence type="ECO:0000256" key="3">
    <source>
        <dbReference type="ARBA" id="ARBA00006462"/>
    </source>
</evidence>